<feature type="compositionally biased region" description="Polar residues" evidence="1">
    <location>
        <begin position="45"/>
        <end position="59"/>
    </location>
</feature>
<proteinExistence type="predicted"/>
<sequence>MRKNIDMRIGANTGNCSGCMKTADHRTSRKSLQIRTGTAEPRRQGAQTNSLLAKTTSNVPPRMLLRSRQNGAAAMPYLPTLPRIEEHSC</sequence>
<organism evidence="2 3">
    <name type="scientific">Araneus ventricosus</name>
    <name type="common">Orbweaver spider</name>
    <name type="synonym">Epeira ventricosa</name>
    <dbReference type="NCBI Taxonomy" id="182803"/>
    <lineage>
        <taxon>Eukaryota</taxon>
        <taxon>Metazoa</taxon>
        <taxon>Ecdysozoa</taxon>
        <taxon>Arthropoda</taxon>
        <taxon>Chelicerata</taxon>
        <taxon>Arachnida</taxon>
        <taxon>Araneae</taxon>
        <taxon>Araneomorphae</taxon>
        <taxon>Entelegynae</taxon>
        <taxon>Araneoidea</taxon>
        <taxon>Araneidae</taxon>
        <taxon>Araneus</taxon>
    </lineage>
</organism>
<keyword evidence="3" id="KW-1185">Reference proteome</keyword>
<dbReference type="EMBL" id="BGPR01029684">
    <property type="protein sequence ID" value="GBO01625.1"/>
    <property type="molecule type" value="Genomic_DNA"/>
</dbReference>
<feature type="region of interest" description="Disordered" evidence="1">
    <location>
        <begin position="20"/>
        <end position="62"/>
    </location>
</feature>
<dbReference type="AlphaFoldDB" id="A0A4Y2TLU3"/>
<evidence type="ECO:0000313" key="3">
    <source>
        <dbReference type="Proteomes" id="UP000499080"/>
    </source>
</evidence>
<evidence type="ECO:0000313" key="2">
    <source>
        <dbReference type="EMBL" id="GBO01625.1"/>
    </source>
</evidence>
<evidence type="ECO:0000256" key="1">
    <source>
        <dbReference type="SAM" id="MobiDB-lite"/>
    </source>
</evidence>
<gene>
    <name evidence="2" type="ORF">AVEN_152837_1</name>
</gene>
<comment type="caution">
    <text evidence="2">The sequence shown here is derived from an EMBL/GenBank/DDBJ whole genome shotgun (WGS) entry which is preliminary data.</text>
</comment>
<name>A0A4Y2TLU3_ARAVE</name>
<accession>A0A4Y2TLU3</accession>
<protein>
    <submittedName>
        <fullName evidence="2">Uncharacterized protein</fullName>
    </submittedName>
</protein>
<dbReference type="Proteomes" id="UP000499080">
    <property type="component" value="Unassembled WGS sequence"/>
</dbReference>
<reference evidence="2 3" key="1">
    <citation type="journal article" date="2019" name="Sci. Rep.">
        <title>Orb-weaving spider Araneus ventricosus genome elucidates the spidroin gene catalogue.</title>
        <authorList>
            <person name="Kono N."/>
            <person name="Nakamura H."/>
            <person name="Ohtoshi R."/>
            <person name="Moran D.A.P."/>
            <person name="Shinohara A."/>
            <person name="Yoshida Y."/>
            <person name="Fujiwara M."/>
            <person name="Mori M."/>
            <person name="Tomita M."/>
            <person name="Arakawa K."/>
        </authorList>
    </citation>
    <scope>NUCLEOTIDE SEQUENCE [LARGE SCALE GENOMIC DNA]</scope>
</reference>